<dbReference type="STRING" id="1777138.AWB77_02650"/>
<dbReference type="InterPro" id="IPR050428">
    <property type="entry name" value="TCS_sensor_his_kinase"/>
</dbReference>
<dbReference type="SMART" id="SM00388">
    <property type="entry name" value="HisKA"/>
    <property type="match status" value="1"/>
</dbReference>
<dbReference type="InterPro" id="IPR013727">
    <property type="entry name" value="2CSK_N"/>
</dbReference>
<evidence type="ECO:0000256" key="10">
    <source>
        <dbReference type="SAM" id="Phobius"/>
    </source>
</evidence>
<keyword evidence="9 10" id="KW-0472">Membrane</keyword>
<dbReference type="InterPro" id="IPR003594">
    <property type="entry name" value="HATPase_dom"/>
</dbReference>
<feature type="domain" description="Histidine kinase" evidence="11">
    <location>
        <begin position="272"/>
        <end position="484"/>
    </location>
</feature>
<dbReference type="Gene3D" id="1.10.287.130">
    <property type="match status" value="1"/>
</dbReference>
<dbReference type="PRINTS" id="PR00344">
    <property type="entry name" value="BCTRLSENSOR"/>
</dbReference>
<dbReference type="PROSITE" id="PS50109">
    <property type="entry name" value="HIS_KIN"/>
    <property type="match status" value="1"/>
</dbReference>
<organism evidence="12 13">
    <name type="scientific">Caballeronia fortuita</name>
    <dbReference type="NCBI Taxonomy" id="1777138"/>
    <lineage>
        <taxon>Bacteria</taxon>
        <taxon>Pseudomonadati</taxon>
        <taxon>Pseudomonadota</taxon>
        <taxon>Betaproteobacteria</taxon>
        <taxon>Burkholderiales</taxon>
        <taxon>Burkholderiaceae</taxon>
        <taxon>Caballeronia</taxon>
    </lineage>
</organism>
<reference evidence="12" key="1">
    <citation type="submission" date="2016-01" db="EMBL/GenBank/DDBJ databases">
        <authorList>
            <person name="Peeters C."/>
        </authorList>
    </citation>
    <scope>NUCLEOTIDE SEQUENCE</scope>
    <source>
        <strain evidence="12">LMG 29320</strain>
    </source>
</reference>
<evidence type="ECO:0000256" key="2">
    <source>
        <dbReference type="ARBA" id="ARBA00004370"/>
    </source>
</evidence>
<name>A0A158BCG4_9BURK</name>
<dbReference type="EC" id="2.7.13.3" evidence="3"/>
<evidence type="ECO:0000313" key="12">
    <source>
        <dbReference type="EMBL" id="SAK67761.1"/>
    </source>
</evidence>
<proteinExistence type="predicted"/>
<feature type="transmembrane region" description="Helical" evidence="10">
    <location>
        <begin position="193"/>
        <end position="213"/>
    </location>
</feature>
<dbReference type="Pfam" id="PF02518">
    <property type="entry name" value="HATPase_c"/>
    <property type="match status" value="1"/>
</dbReference>
<dbReference type="CDD" id="cd00075">
    <property type="entry name" value="HATPase"/>
    <property type="match status" value="1"/>
</dbReference>
<gene>
    <name evidence="12" type="ORF">AWB77_02650</name>
</gene>
<comment type="catalytic activity">
    <reaction evidence="1">
        <text>ATP + protein L-histidine = ADP + protein N-phospho-L-histidine.</text>
        <dbReference type="EC" id="2.7.13.3"/>
    </reaction>
</comment>
<evidence type="ECO:0000256" key="4">
    <source>
        <dbReference type="ARBA" id="ARBA00022553"/>
    </source>
</evidence>
<dbReference type="SUPFAM" id="SSF55874">
    <property type="entry name" value="ATPase domain of HSP90 chaperone/DNA topoisomerase II/histidine kinase"/>
    <property type="match status" value="1"/>
</dbReference>
<keyword evidence="8 10" id="KW-1133">Transmembrane helix</keyword>
<dbReference type="CDD" id="cd00082">
    <property type="entry name" value="HisKA"/>
    <property type="match status" value="1"/>
</dbReference>
<dbReference type="InterPro" id="IPR003661">
    <property type="entry name" value="HisK_dim/P_dom"/>
</dbReference>
<evidence type="ECO:0000256" key="5">
    <source>
        <dbReference type="ARBA" id="ARBA00022679"/>
    </source>
</evidence>
<sequence length="489" mass="53434">MREHETGGHDNPYSTRRAWHRRRNPDAACRMRTSLRARLLLWLLVPLTLFVLLTSIASFHAACRTADRMEDAALLASARTIGELLSWSDGSLAVTILPGALDNFESSHRDRIYYKVVTGEGRLLGGTPELAMPAQDISQPVHYDTTVDGTALRAVGYARLLYEGSKVVPVTVVVARTRQSREAMRDQLWRPQLIRACVMLALLAVLVPLGLAMELRPLMRLRNDVAGRTPSQIGPMPAEGLPRELRPIVDAINQCIAQIRLHAQTQRHFVADAAHQLCTPLTLLDTQIQYACLHCRGECACETALQGARRSMKKMTDLTHQLLMLAQAESGPMPVRTMTDMADVVASVLEEQIVAAQRRDIDLGAEAGTGALVAGNAPLLGALVWNLVDNAIRYTQRGGRVTVIVRRAHDEVLLQVIDNGPGLSAEARAHVFERFYRATALGDGTGLGMPIVREVALRHGGSVTLGAGYGRTGLCVSVRLPAWNGEDAQ</sequence>
<dbReference type="Proteomes" id="UP000054903">
    <property type="component" value="Unassembled WGS sequence"/>
</dbReference>
<dbReference type="InterPro" id="IPR036097">
    <property type="entry name" value="HisK_dim/P_sf"/>
</dbReference>
<accession>A0A158BCG4</accession>
<comment type="subcellular location">
    <subcellularLocation>
        <location evidence="2">Membrane</location>
    </subcellularLocation>
</comment>
<evidence type="ECO:0000313" key="13">
    <source>
        <dbReference type="Proteomes" id="UP000054903"/>
    </source>
</evidence>
<keyword evidence="6 10" id="KW-0812">Transmembrane</keyword>
<dbReference type="AlphaFoldDB" id="A0A158BCG4"/>
<dbReference type="GO" id="GO:0000155">
    <property type="term" value="F:phosphorelay sensor kinase activity"/>
    <property type="evidence" value="ECO:0007669"/>
    <property type="project" value="InterPro"/>
</dbReference>
<dbReference type="PANTHER" id="PTHR45436:SF5">
    <property type="entry name" value="SENSOR HISTIDINE KINASE TRCS"/>
    <property type="match status" value="1"/>
</dbReference>
<feature type="transmembrane region" description="Helical" evidence="10">
    <location>
        <begin position="39"/>
        <end position="61"/>
    </location>
</feature>
<keyword evidence="5" id="KW-0808">Transferase</keyword>
<dbReference type="Gene3D" id="3.30.565.10">
    <property type="entry name" value="Histidine kinase-like ATPase, C-terminal domain"/>
    <property type="match status" value="1"/>
</dbReference>
<dbReference type="InterPro" id="IPR036890">
    <property type="entry name" value="HATPase_C_sf"/>
</dbReference>
<dbReference type="Pfam" id="PF08521">
    <property type="entry name" value="2CSK_N"/>
    <property type="match status" value="1"/>
</dbReference>
<evidence type="ECO:0000256" key="7">
    <source>
        <dbReference type="ARBA" id="ARBA00022777"/>
    </source>
</evidence>
<keyword evidence="13" id="KW-1185">Reference proteome</keyword>
<comment type="caution">
    <text evidence="12">The sequence shown here is derived from an EMBL/GenBank/DDBJ whole genome shotgun (WGS) entry which is preliminary data.</text>
</comment>
<dbReference type="InterPro" id="IPR004358">
    <property type="entry name" value="Sig_transdc_His_kin-like_C"/>
</dbReference>
<keyword evidence="4" id="KW-0597">Phosphoprotein</keyword>
<protein>
    <recommendedName>
        <fullName evidence="3">histidine kinase</fullName>
        <ecNumber evidence="3">2.7.13.3</ecNumber>
    </recommendedName>
</protein>
<dbReference type="GO" id="GO:0016020">
    <property type="term" value="C:membrane"/>
    <property type="evidence" value="ECO:0007669"/>
    <property type="project" value="UniProtKB-SubCell"/>
</dbReference>
<keyword evidence="7 12" id="KW-0418">Kinase</keyword>
<dbReference type="EMBL" id="FCNX02000006">
    <property type="protein sequence ID" value="SAK67761.1"/>
    <property type="molecule type" value="Genomic_DNA"/>
</dbReference>
<dbReference type="InterPro" id="IPR005467">
    <property type="entry name" value="His_kinase_dom"/>
</dbReference>
<evidence type="ECO:0000256" key="8">
    <source>
        <dbReference type="ARBA" id="ARBA00022989"/>
    </source>
</evidence>
<evidence type="ECO:0000259" key="11">
    <source>
        <dbReference type="PROSITE" id="PS50109"/>
    </source>
</evidence>
<dbReference type="PANTHER" id="PTHR45436">
    <property type="entry name" value="SENSOR HISTIDINE KINASE YKOH"/>
    <property type="match status" value="1"/>
</dbReference>
<dbReference type="SMART" id="SM00387">
    <property type="entry name" value="HATPase_c"/>
    <property type="match status" value="1"/>
</dbReference>
<evidence type="ECO:0000256" key="1">
    <source>
        <dbReference type="ARBA" id="ARBA00000085"/>
    </source>
</evidence>
<evidence type="ECO:0000256" key="9">
    <source>
        <dbReference type="ARBA" id="ARBA00023136"/>
    </source>
</evidence>
<evidence type="ECO:0000256" key="6">
    <source>
        <dbReference type="ARBA" id="ARBA00022692"/>
    </source>
</evidence>
<dbReference type="SUPFAM" id="SSF47384">
    <property type="entry name" value="Homodimeric domain of signal transducing histidine kinase"/>
    <property type="match status" value="1"/>
</dbReference>
<evidence type="ECO:0000256" key="3">
    <source>
        <dbReference type="ARBA" id="ARBA00012438"/>
    </source>
</evidence>